<proteinExistence type="inferred from homology"/>
<reference evidence="15 16" key="1">
    <citation type="submission" date="2020-07" db="EMBL/GenBank/DDBJ databases">
        <title>Genomic Encyclopedia of Type Strains, Phase IV (KMG-V): Genome sequencing to study the core and pangenomes of soil and plant-associated prokaryotes.</title>
        <authorList>
            <person name="Whitman W."/>
        </authorList>
    </citation>
    <scope>NUCLEOTIDE SEQUENCE [LARGE SCALE GENOMIC DNA]</scope>
    <source>
        <strain evidence="15 16">SAS40</strain>
    </source>
</reference>
<accession>A0A7Y9LNC6</accession>
<dbReference type="Proteomes" id="UP000542125">
    <property type="component" value="Unassembled WGS sequence"/>
</dbReference>
<keyword evidence="11 13" id="KW-0443">Lipid metabolism</keyword>
<dbReference type="UniPathway" id="UPA00359">
    <property type="reaction ID" value="UER00482"/>
</dbReference>
<evidence type="ECO:0000256" key="7">
    <source>
        <dbReference type="ARBA" id="ARBA00022679"/>
    </source>
</evidence>
<keyword evidence="7 13" id="KW-0808">Transferase</keyword>
<dbReference type="GO" id="GO:0009029">
    <property type="term" value="F:lipid-A 4'-kinase activity"/>
    <property type="evidence" value="ECO:0007669"/>
    <property type="project" value="UniProtKB-UniRule"/>
</dbReference>
<dbReference type="PANTHER" id="PTHR42724:SF1">
    <property type="entry name" value="TETRAACYLDISACCHARIDE 4'-KINASE, MITOCHONDRIAL-RELATED"/>
    <property type="match status" value="1"/>
</dbReference>
<dbReference type="HAMAP" id="MF_00409">
    <property type="entry name" value="LpxK"/>
    <property type="match status" value="1"/>
</dbReference>
<evidence type="ECO:0000256" key="5">
    <source>
        <dbReference type="ARBA" id="ARBA00022516"/>
    </source>
</evidence>
<keyword evidence="6 13" id="KW-0441">Lipid A biosynthesis</keyword>
<organism evidence="15 16">
    <name type="scientific">Pigmentiphaga litoralis</name>
    <dbReference type="NCBI Taxonomy" id="516702"/>
    <lineage>
        <taxon>Bacteria</taxon>
        <taxon>Pseudomonadati</taxon>
        <taxon>Pseudomonadota</taxon>
        <taxon>Betaproteobacteria</taxon>
        <taxon>Burkholderiales</taxon>
        <taxon>Alcaligenaceae</taxon>
        <taxon>Pigmentiphaga</taxon>
    </lineage>
</organism>
<name>A0A7Y9LNC6_9BURK</name>
<dbReference type="EMBL" id="JACBYR010000003">
    <property type="protein sequence ID" value="NYE85829.1"/>
    <property type="molecule type" value="Genomic_DNA"/>
</dbReference>
<dbReference type="EC" id="2.7.1.130" evidence="3 13"/>
<evidence type="ECO:0000256" key="13">
    <source>
        <dbReference type="HAMAP-Rule" id="MF_00409"/>
    </source>
</evidence>
<dbReference type="InterPro" id="IPR003758">
    <property type="entry name" value="LpxK"/>
</dbReference>
<dbReference type="AlphaFoldDB" id="A0A7Y9LNC6"/>
<protein>
    <recommendedName>
        <fullName evidence="4 13">Tetraacyldisaccharide 4'-kinase</fullName>
        <ecNumber evidence="3 13">2.7.1.130</ecNumber>
    </recommendedName>
    <alternativeName>
        <fullName evidence="12 13">Lipid A 4'-kinase</fullName>
    </alternativeName>
</protein>
<gene>
    <name evidence="13" type="primary">lpxK</name>
    <name evidence="15" type="ORF">FHW18_005148</name>
</gene>
<dbReference type="GO" id="GO:0005524">
    <property type="term" value="F:ATP binding"/>
    <property type="evidence" value="ECO:0007669"/>
    <property type="project" value="UniProtKB-UniRule"/>
</dbReference>
<evidence type="ECO:0000256" key="4">
    <source>
        <dbReference type="ARBA" id="ARBA00016436"/>
    </source>
</evidence>
<feature type="binding site" evidence="13">
    <location>
        <begin position="58"/>
        <end position="65"/>
    </location>
    <ligand>
        <name>ATP</name>
        <dbReference type="ChEBI" id="CHEBI:30616"/>
    </ligand>
</feature>
<dbReference type="PANTHER" id="PTHR42724">
    <property type="entry name" value="TETRAACYLDISACCHARIDE 4'-KINASE"/>
    <property type="match status" value="1"/>
</dbReference>
<comment type="similarity">
    <text evidence="13">Belongs to the LpxK family.</text>
</comment>
<evidence type="ECO:0000313" key="16">
    <source>
        <dbReference type="Proteomes" id="UP000542125"/>
    </source>
</evidence>
<comment type="pathway">
    <text evidence="2 13">Glycolipid biosynthesis; lipid IV(A) biosynthesis; lipid IV(A) from (3R)-3-hydroxytetradecanoyl-[acyl-carrier-protein] and UDP-N-acetyl-alpha-D-glucosamine: step 6/6.</text>
</comment>
<keyword evidence="14" id="KW-0472">Membrane</keyword>
<evidence type="ECO:0000256" key="14">
    <source>
        <dbReference type="SAM" id="Phobius"/>
    </source>
</evidence>
<feature type="transmembrane region" description="Helical" evidence="14">
    <location>
        <begin position="12"/>
        <end position="32"/>
    </location>
</feature>
<dbReference type="InterPro" id="IPR027417">
    <property type="entry name" value="P-loop_NTPase"/>
</dbReference>
<evidence type="ECO:0000256" key="9">
    <source>
        <dbReference type="ARBA" id="ARBA00022777"/>
    </source>
</evidence>
<evidence type="ECO:0000256" key="11">
    <source>
        <dbReference type="ARBA" id="ARBA00023098"/>
    </source>
</evidence>
<evidence type="ECO:0000256" key="2">
    <source>
        <dbReference type="ARBA" id="ARBA00004870"/>
    </source>
</evidence>
<dbReference type="GO" id="GO:0005886">
    <property type="term" value="C:plasma membrane"/>
    <property type="evidence" value="ECO:0007669"/>
    <property type="project" value="TreeGrafter"/>
</dbReference>
<comment type="catalytic activity">
    <reaction evidence="13">
        <text>a lipid A disaccharide + ATP = a lipid IVA + ADP + H(+)</text>
        <dbReference type="Rhea" id="RHEA:67840"/>
        <dbReference type="ChEBI" id="CHEBI:15378"/>
        <dbReference type="ChEBI" id="CHEBI:30616"/>
        <dbReference type="ChEBI" id="CHEBI:176343"/>
        <dbReference type="ChEBI" id="CHEBI:176425"/>
        <dbReference type="ChEBI" id="CHEBI:456216"/>
        <dbReference type="EC" id="2.7.1.130"/>
    </reaction>
</comment>
<dbReference type="SUPFAM" id="SSF52540">
    <property type="entry name" value="P-loop containing nucleoside triphosphate hydrolases"/>
    <property type="match status" value="1"/>
</dbReference>
<evidence type="ECO:0000256" key="12">
    <source>
        <dbReference type="ARBA" id="ARBA00029757"/>
    </source>
</evidence>
<evidence type="ECO:0000256" key="3">
    <source>
        <dbReference type="ARBA" id="ARBA00012071"/>
    </source>
</evidence>
<sequence>MKALLQRQWQTGGWLSALLTPLSWLTGAVVAGKRTAYRRGWKHAARIDVPVIVIGNLYVGGTGKTPFLLATLEGLRARGWTPGVISRGYGARPFDKDTSDTPRTGQGVLDAALFGDEPALIACEADVPVAVHPRRALAAQALRRDFPSVDVIVSDDGLQHLALARDVEVIVQDARGVGNGRLLPAGPLREPASRRNTVDVVVTNLTGTGDAAPSVNASRLPRQLTMRLVARHLRRVTDGDIRPLTWLTAGDAGEDRDALAPLRIGAAAGIGHPDRFFATLRQAGIDPVITRALPDHFDYATSPFSDMAVDVLLVTDKDAVKCGHLNDPRIWAVAVSAHLSDPTFFDWLDTRLHGHTPA</sequence>
<keyword evidence="5 13" id="KW-0444">Lipid biosynthesis</keyword>
<dbReference type="GO" id="GO:0009244">
    <property type="term" value="P:lipopolysaccharide core region biosynthetic process"/>
    <property type="evidence" value="ECO:0007669"/>
    <property type="project" value="TreeGrafter"/>
</dbReference>
<evidence type="ECO:0000256" key="6">
    <source>
        <dbReference type="ARBA" id="ARBA00022556"/>
    </source>
</evidence>
<dbReference type="Pfam" id="PF02606">
    <property type="entry name" value="LpxK"/>
    <property type="match status" value="1"/>
</dbReference>
<comment type="caution">
    <text evidence="15">The sequence shown here is derived from an EMBL/GenBank/DDBJ whole genome shotgun (WGS) entry which is preliminary data.</text>
</comment>
<evidence type="ECO:0000256" key="1">
    <source>
        <dbReference type="ARBA" id="ARBA00002274"/>
    </source>
</evidence>
<keyword evidence="14" id="KW-1133">Transmembrane helix</keyword>
<comment type="function">
    <text evidence="1 13">Transfers the gamma-phosphate of ATP to the 4'-position of a tetraacyldisaccharide 1-phosphate intermediate (termed DS-1-P) to form tetraacyldisaccharide 1,4'-bis-phosphate (lipid IVA).</text>
</comment>
<keyword evidence="8 13" id="KW-0547">Nucleotide-binding</keyword>
<dbReference type="NCBIfam" id="TIGR00682">
    <property type="entry name" value="lpxK"/>
    <property type="match status" value="1"/>
</dbReference>
<evidence type="ECO:0000256" key="10">
    <source>
        <dbReference type="ARBA" id="ARBA00022840"/>
    </source>
</evidence>
<keyword evidence="16" id="KW-1185">Reference proteome</keyword>
<dbReference type="GO" id="GO:0009245">
    <property type="term" value="P:lipid A biosynthetic process"/>
    <property type="evidence" value="ECO:0007669"/>
    <property type="project" value="UniProtKB-UniRule"/>
</dbReference>
<evidence type="ECO:0000256" key="8">
    <source>
        <dbReference type="ARBA" id="ARBA00022741"/>
    </source>
</evidence>
<keyword evidence="9 13" id="KW-0418">Kinase</keyword>
<keyword evidence="14" id="KW-0812">Transmembrane</keyword>
<evidence type="ECO:0000313" key="15">
    <source>
        <dbReference type="EMBL" id="NYE85829.1"/>
    </source>
</evidence>
<keyword evidence="10 13" id="KW-0067">ATP-binding</keyword>